<feature type="region of interest" description="Disordered" evidence="4">
    <location>
        <begin position="187"/>
        <end position="210"/>
    </location>
</feature>
<evidence type="ECO:0000256" key="3">
    <source>
        <dbReference type="ARBA" id="ARBA00022801"/>
    </source>
</evidence>
<evidence type="ECO:0000256" key="1">
    <source>
        <dbReference type="ARBA" id="ARBA00022612"/>
    </source>
</evidence>
<dbReference type="GO" id="GO:0008233">
    <property type="term" value="F:peptidase activity"/>
    <property type="evidence" value="ECO:0007669"/>
    <property type="project" value="UniProtKB-KW"/>
</dbReference>
<keyword evidence="3" id="KW-0378">Hydrolase</keyword>
<sequence>MKTERRNLTRPAEIRTNGDSVTMRGYAYRFNELSHNLGGFRERILPGAGANSLRTNDVFATFNHDNNNVLGRRTAGTLRTGEDDEGGWYEIDLPNTTVGRDLAELLRRGDINGSSFTFRVKADGQRRASDDDPETGLPVREITAMDVMEVGPVLNPAYPTTDAALRSIELCLGVTLALEIESETEELAEIATGEDEPDEPDSGEDEAKKNARALARALTTTGGRY</sequence>
<evidence type="ECO:0000313" key="7">
    <source>
        <dbReference type="Proteomes" id="UP000318416"/>
    </source>
</evidence>
<evidence type="ECO:0000259" key="5">
    <source>
        <dbReference type="Pfam" id="PF04586"/>
    </source>
</evidence>
<comment type="caution">
    <text evidence="6">The sequence shown here is derived from an EMBL/GenBank/DDBJ whole genome shotgun (WGS) entry which is preliminary data.</text>
</comment>
<dbReference type="EMBL" id="VIVR01000001">
    <property type="protein sequence ID" value="TWE18371.1"/>
    <property type="molecule type" value="Genomic_DNA"/>
</dbReference>
<dbReference type="InterPro" id="IPR006433">
    <property type="entry name" value="Prohead_protease"/>
</dbReference>
<feature type="compositionally biased region" description="Acidic residues" evidence="4">
    <location>
        <begin position="187"/>
        <end position="204"/>
    </location>
</feature>
<name>A0A561ERZ0_9ACTN</name>
<dbReference type="NCBIfam" id="TIGR01543">
    <property type="entry name" value="proheadase_HK97"/>
    <property type="match status" value="1"/>
</dbReference>
<dbReference type="RefSeq" id="WP_211785800.1">
    <property type="nucleotide sequence ID" value="NZ_BAAABR010000006.1"/>
</dbReference>
<keyword evidence="7" id="KW-1185">Reference proteome</keyword>
<evidence type="ECO:0000313" key="6">
    <source>
        <dbReference type="EMBL" id="TWE18371.1"/>
    </source>
</evidence>
<gene>
    <name evidence="6" type="ORF">FB465_3438</name>
</gene>
<protein>
    <submittedName>
        <fullName evidence="6">Prohead peptidase</fullName>
    </submittedName>
</protein>
<dbReference type="Pfam" id="PF04586">
    <property type="entry name" value="Peptidase_S78"/>
    <property type="match status" value="1"/>
</dbReference>
<evidence type="ECO:0000256" key="2">
    <source>
        <dbReference type="ARBA" id="ARBA00022670"/>
    </source>
</evidence>
<dbReference type="InterPro" id="IPR054613">
    <property type="entry name" value="Peptidase_S78_dom"/>
</dbReference>
<dbReference type="AlphaFoldDB" id="A0A561ERZ0"/>
<organism evidence="6 7">
    <name type="scientific">Kitasatospora atroaurantiaca</name>
    <dbReference type="NCBI Taxonomy" id="285545"/>
    <lineage>
        <taxon>Bacteria</taxon>
        <taxon>Bacillati</taxon>
        <taxon>Actinomycetota</taxon>
        <taxon>Actinomycetes</taxon>
        <taxon>Kitasatosporales</taxon>
        <taxon>Streptomycetaceae</taxon>
        <taxon>Kitasatospora</taxon>
    </lineage>
</organism>
<evidence type="ECO:0000256" key="4">
    <source>
        <dbReference type="SAM" id="MobiDB-lite"/>
    </source>
</evidence>
<reference evidence="6 7" key="1">
    <citation type="submission" date="2019-06" db="EMBL/GenBank/DDBJ databases">
        <title>Sequencing the genomes of 1000 actinobacteria strains.</title>
        <authorList>
            <person name="Klenk H.-P."/>
        </authorList>
    </citation>
    <scope>NUCLEOTIDE SEQUENCE [LARGE SCALE GENOMIC DNA]</scope>
    <source>
        <strain evidence="6 7">DSM 41649</strain>
    </source>
</reference>
<keyword evidence="2" id="KW-0645">Protease</keyword>
<dbReference type="GO" id="GO:0006508">
    <property type="term" value="P:proteolysis"/>
    <property type="evidence" value="ECO:0007669"/>
    <property type="project" value="UniProtKB-KW"/>
</dbReference>
<keyword evidence="1" id="KW-1188">Viral release from host cell</keyword>
<feature type="domain" description="Prohead serine protease" evidence="5">
    <location>
        <begin position="13"/>
        <end position="169"/>
    </location>
</feature>
<accession>A0A561ERZ0</accession>
<proteinExistence type="predicted"/>
<dbReference type="Proteomes" id="UP000318416">
    <property type="component" value="Unassembled WGS sequence"/>
</dbReference>